<keyword evidence="1" id="KW-1133">Transmembrane helix</keyword>
<keyword evidence="1" id="KW-0812">Transmembrane</keyword>
<feature type="transmembrane region" description="Helical" evidence="1">
    <location>
        <begin position="302"/>
        <end position="320"/>
    </location>
</feature>
<feature type="transmembrane region" description="Helical" evidence="1">
    <location>
        <begin position="211"/>
        <end position="228"/>
    </location>
</feature>
<name>A0A4Y5YBJ5_9GAMM</name>
<dbReference type="RefSeq" id="WP_140233407.1">
    <property type="nucleotide sequence ID" value="NZ_CP041036.1"/>
</dbReference>
<protein>
    <submittedName>
        <fullName evidence="3">DUF2157 domain-containing protein</fullName>
    </submittedName>
</protein>
<dbReference type="EMBL" id="CP041036">
    <property type="protein sequence ID" value="QDE30151.1"/>
    <property type="molecule type" value="Genomic_DNA"/>
</dbReference>
<feature type="transmembrane region" description="Helical" evidence="1">
    <location>
        <begin position="73"/>
        <end position="93"/>
    </location>
</feature>
<dbReference type="AlphaFoldDB" id="A0A4Y5YBJ5"/>
<feature type="domain" description="DUF2157" evidence="2">
    <location>
        <begin position="41"/>
        <end position="179"/>
    </location>
</feature>
<feature type="transmembrane region" description="Helical" evidence="1">
    <location>
        <begin position="249"/>
        <end position="265"/>
    </location>
</feature>
<feature type="transmembrane region" description="Helical" evidence="1">
    <location>
        <begin position="155"/>
        <end position="173"/>
    </location>
</feature>
<evidence type="ECO:0000259" key="2">
    <source>
        <dbReference type="Pfam" id="PF09925"/>
    </source>
</evidence>
<evidence type="ECO:0000313" key="3">
    <source>
        <dbReference type="EMBL" id="QDE30151.1"/>
    </source>
</evidence>
<feature type="transmembrane region" description="Helical" evidence="1">
    <location>
        <begin position="277"/>
        <end position="295"/>
    </location>
</feature>
<keyword evidence="1" id="KW-0472">Membrane</keyword>
<dbReference type="KEGG" id="spol:FH971_03670"/>
<dbReference type="Proteomes" id="UP000319809">
    <property type="component" value="Chromosome"/>
</dbReference>
<dbReference type="InterPro" id="IPR018677">
    <property type="entry name" value="DUF2157"/>
</dbReference>
<feature type="transmembrane region" description="Helical" evidence="1">
    <location>
        <begin position="126"/>
        <end position="149"/>
    </location>
</feature>
<accession>A0A4Y5YBJ5</accession>
<feature type="transmembrane region" description="Helical" evidence="1">
    <location>
        <begin position="332"/>
        <end position="352"/>
    </location>
</feature>
<sequence length="383" mass="43233">MMTQKRSTIWQWFIDGKIEPVNVKAAMIVAYPHPTANKWQLLIANILLYLGVLLLGAGVIFFMAFNWDALSHLNKFAIVETLFALFIGGFYLANRARKKSSLQADGQHVLHDQHNQHIQQTYGCSLANAMLLGASIMLGALLALVGQTYQTGADPWQLFAIWAVLILPFAYIAGFDLLWLLVVVLLNVSLGLYLQSFASVFSFLLEDIQQIAIFGLVNLVIHLTFSLAKRCKWRVQLHFNCPMVEASSLLASVSGFTWLIIWVIFDFNYHYDSNEYVAYYALVYLVTMVSLFVWYRYRSPALYPLTLVLTSVSAAIISLLSSELFETSDTIAAFFIMGIVVVGLTSGCLYWLKKWHQQFDEMTMLTDNNASNSDVKKEGTAHE</sequence>
<gene>
    <name evidence="3" type="ORF">FH971_03670</name>
</gene>
<keyword evidence="4" id="KW-1185">Reference proteome</keyword>
<feature type="transmembrane region" description="Helical" evidence="1">
    <location>
        <begin position="46"/>
        <end position="67"/>
    </location>
</feature>
<evidence type="ECO:0000313" key="4">
    <source>
        <dbReference type="Proteomes" id="UP000319809"/>
    </source>
</evidence>
<dbReference type="Pfam" id="PF09925">
    <property type="entry name" value="DUF2157"/>
    <property type="match status" value="1"/>
</dbReference>
<organism evidence="3 4">
    <name type="scientific">Shewanella polaris</name>
    <dbReference type="NCBI Taxonomy" id="2588449"/>
    <lineage>
        <taxon>Bacteria</taxon>
        <taxon>Pseudomonadati</taxon>
        <taxon>Pseudomonadota</taxon>
        <taxon>Gammaproteobacteria</taxon>
        <taxon>Alteromonadales</taxon>
        <taxon>Shewanellaceae</taxon>
        <taxon>Shewanella</taxon>
    </lineage>
</organism>
<proteinExistence type="predicted"/>
<feature type="transmembrane region" description="Helical" evidence="1">
    <location>
        <begin position="180"/>
        <end position="205"/>
    </location>
</feature>
<evidence type="ECO:0000256" key="1">
    <source>
        <dbReference type="SAM" id="Phobius"/>
    </source>
</evidence>
<reference evidence="3 4" key="1">
    <citation type="submission" date="2019-06" db="EMBL/GenBank/DDBJ databases">
        <title>The genome of Shewanella sp. SM1901.</title>
        <authorList>
            <person name="Cha Q."/>
        </authorList>
    </citation>
    <scope>NUCLEOTIDE SEQUENCE [LARGE SCALE GENOMIC DNA]</scope>
    <source>
        <strain evidence="3 4">SM1901</strain>
    </source>
</reference>